<sequence>MRLPTFRILRSLKFKPVRYHISRTFSSDNVQTKINEEKLAGDPSLIEFLPSWKEDEEVELRARVTRDMQVLPDFVTEEEEASLLAELEPVLKRMRYEFDHWDNAIQGFRETERSTWNEANSKVLARVRDVAFASPAVGEPLPHTHVLDLAAAGFIKPHVDAVRFCGGVIAGLCLASGAVMRLRHEQHQHLALDALIDRRCLYIMRGTARYDFNHAVLGGEESAWRGQKLPRRRRIAVITRSKPDKHEQ</sequence>
<dbReference type="InterPro" id="IPR037151">
    <property type="entry name" value="AlkB-like_sf"/>
</dbReference>
<gene>
    <name evidence="2" type="ORF">ABMA27_008761</name>
</gene>
<dbReference type="PANTHER" id="PTHR21052">
    <property type="entry name" value="SPERMATOGENESIS ASSOCIATED 11-RELATED"/>
    <property type="match status" value="1"/>
</dbReference>
<dbReference type="PANTHER" id="PTHR21052:SF0">
    <property type="entry name" value="ALPHA-KETOGLUTARATE-DEPENDENT DIOXYGENASE ALKB HOMOLOG 7, MITOCHONDRIAL"/>
    <property type="match status" value="1"/>
</dbReference>
<accession>A0ABR3HCR5</accession>
<dbReference type="Proteomes" id="UP001549920">
    <property type="component" value="Unassembled WGS sequence"/>
</dbReference>
<dbReference type="InterPro" id="IPR032870">
    <property type="entry name" value="ALKBH7-like"/>
</dbReference>
<keyword evidence="3" id="KW-1185">Reference proteome</keyword>
<protein>
    <recommendedName>
        <fullName evidence="4">Alpha-ketoglutarate-dependent dioxygenase AlkB-like domain-containing protein</fullName>
    </recommendedName>
</protein>
<dbReference type="EMBL" id="JBEUOH010000022">
    <property type="protein sequence ID" value="KAL0868138.1"/>
    <property type="molecule type" value="Genomic_DNA"/>
</dbReference>
<comment type="cofactor">
    <cofactor evidence="1">
        <name>Fe(2+)</name>
        <dbReference type="ChEBI" id="CHEBI:29033"/>
    </cofactor>
</comment>
<comment type="caution">
    <text evidence="2">The sequence shown here is derived from an EMBL/GenBank/DDBJ whole genome shotgun (WGS) entry which is preliminary data.</text>
</comment>
<evidence type="ECO:0000313" key="3">
    <source>
        <dbReference type="Proteomes" id="UP001549920"/>
    </source>
</evidence>
<organism evidence="2 3">
    <name type="scientific">Loxostege sticticalis</name>
    <name type="common">Beet webworm moth</name>
    <dbReference type="NCBI Taxonomy" id="481309"/>
    <lineage>
        <taxon>Eukaryota</taxon>
        <taxon>Metazoa</taxon>
        <taxon>Ecdysozoa</taxon>
        <taxon>Arthropoda</taxon>
        <taxon>Hexapoda</taxon>
        <taxon>Insecta</taxon>
        <taxon>Pterygota</taxon>
        <taxon>Neoptera</taxon>
        <taxon>Endopterygota</taxon>
        <taxon>Lepidoptera</taxon>
        <taxon>Glossata</taxon>
        <taxon>Ditrysia</taxon>
        <taxon>Pyraloidea</taxon>
        <taxon>Crambidae</taxon>
        <taxon>Pyraustinae</taxon>
        <taxon>Loxostege</taxon>
    </lineage>
</organism>
<evidence type="ECO:0000313" key="2">
    <source>
        <dbReference type="EMBL" id="KAL0868138.1"/>
    </source>
</evidence>
<reference evidence="2 3" key="1">
    <citation type="submission" date="2024-06" db="EMBL/GenBank/DDBJ databases">
        <title>A chromosome-level genome assembly of beet webworm, Loxostege sticticalis.</title>
        <authorList>
            <person name="Zhang Y."/>
        </authorList>
    </citation>
    <scope>NUCLEOTIDE SEQUENCE [LARGE SCALE GENOMIC DNA]</scope>
    <source>
        <strain evidence="2">AQ026</strain>
        <tissue evidence="2">Whole body</tissue>
    </source>
</reference>
<name>A0ABR3HCR5_LOXSC</name>
<dbReference type="Gene3D" id="2.60.120.590">
    <property type="entry name" value="Alpha-ketoglutarate-dependent dioxygenase AlkB-like"/>
    <property type="match status" value="1"/>
</dbReference>
<evidence type="ECO:0008006" key="4">
    <source>
        <dbReference type="Google" id="ProtNLM"/>
    </source>
</evidence>
<dbReference type="SUPFAM" id="SSF51197">
    <property type="entry name" value="Clavaminate synthase-like"/>
    <property type="match status" value="1"/>
</dbReference>
<proteinExistence type="predicted"/>
<evidence type="ECO:0000256" key="1">
    <source>
        <dbReference type="ARBA" id="ARBA00001954"/>
    </source>
</evidence>